<evidence type="ECO:0000313" key="1">
    <source>
        <dbReference type="EMBL" id="KAK0437494.1"/>
    </source>
</evidence>
<evidence type="ECO:0000313" key="2">
    <source>
        <dbReference type="Proteomes" id="UP001175226"/>
    </source>
</evidence>
<reference evidence="1" key="1">
    <citation type="submission" date="2023-06" db="EMBL/GenBank/DDBJ databases">
        <authorList>
            <consortium name="Lawrence Berkeley National Laboratory"/>
            <person name="Ahrendt S."/>
            <person name="Sahu N."/>
            <person name="Indic B."/>
            <person name="Wong-Bajracharya J."/>
            <person name="Merenyi Z."/>
            <person name="Ke H.-M."/>
            <person name="Monk M."/>
            <person name="Kocsube S."/>
            <person name="Drula E."/>
            <person name="Lipzen A."/>
            <person name="Balint B."/>
            <person name="Henrissat B."/>
            <person name="Andreopoulos B."/>
            <person name="Martin F.M."/>
            <person name="Harder C.B."/>
            <person name="Rigling D."/>
            <person name="Ford K.L."/>
            <person name="Foster G.D."/>
            <person name="Pangilinan J."/>
            <person name="Papanicolaou A."/>
            <person name="Barry K."/>
            <person name="LaButti K."/>
            <person name="Viragh M."/>
            <person name="Koriabine M."/>
            <person name="Yan M."/>
            <person name="Riley R."/>
            <person name="Champramary S."/>
            <person name="Plett K.L."/>
            <person name="Tsai I.J."/>
            <person name="Slot J."/>
            <person name="Sipos G."/>
            <person name="Plett J."/>
            <person name="Nagy L.G."/>
            <person name="Grigoriev I.V."/>
        </authorList>
    </citation>
    <scope>NUCLEOTIDE SEQUENCE</scope>
    <source>
        <strain evidence="1">FPL87.14</strain>
    </source>
</reference>
<keyword evidence="2" id="KW-1185">Reference proteome</keyword>
<sequence length="154" mass="16372">MKQSNVEASSMRITAGLIMLCCWAMGRPSARLAGAVGNAGRLQEGGRVQAGGRRKIVSLTANGGNDNNTLKYGRATTTTPMAAHPILNQRQAALHQRGHLCTPDCPATLVTTSLSTMWNAMVKSILLDWPLIAVEQLSTLHGRLFGAPPAGYHP</sequence>
<accession>A0AA39MKX1</accession>
<proteinExistence type="predicted"/>
<gene>
    <name evidence="1" type="ORF">EV421DRAFT_1738960</name>
</gene>
<dbReference type="EMBL" id="JAUEPT010000048">
    <property type="protein sequence ID" value="KAK0437494.1"/>
    <property type="molecule type" value="Genomic_DNA"/>
</dbReference>
<organism evidence="1 2">
    <name type="scientific">Armillaria borealis</name>
    <dbReference type="NCBI Taxonomy" id="47425"/>
    <lineage>
        <taxon>Eukaryota</taxon>
        <taxon>Fungi</taxon>
        <taxon>Dikarya</taxon>
        <taxon>Basidiomycota</taxon>
        <taxon>Agaricomycotina</taxon>
        <taxon>Agaricomycetes</taxon>
        <taxon>Agaricomycetidae</taxon>
        <taxon>Agaricales</taxon>
        <taxon>Marasmiineae</taxon>
        <taxon>Physalacriaceae</taxon>
        <taxon>Armillaria</taxon>
    </lineage>
</organism>
<dbReference type="AlphaFoldDB" id="A0AA39MKX1"/>
<protein>
    <submittedName>
        <fullName evidence="1">Uncharacterized protein</fullName>
    </submittedName>
</protein>
<dbReference type="Proteomes" id="UP001175226">
    <property type="component" value="Unassembled WGS sequence"/>
</dbReference>
<name>A0AA39MKX1_9AGAR</name>
<comment type="caution">
    <text evidence="1">The sequence shown here is derived from an EMBL/GenBank/DDBJ whole genome shotgun (WGS) entry which is preliminary data.</text>
</comment>